<dbReference type="GO" id="GO:0007166">
    <property type="term" value="P:cell surface receptor signaling pathway"/>
    <property type="evidence" value="ECO:0007669"/>
    <property type="project" value="InterPro"/>
</dbReference>
<dbReference type="GO" id="GO:0004674">
    <property type="term" value="F:protein serine/threonine kinase activity"/>
    <property type="evidence" value="ECO:0007669"/>
    <property type="project" value="TreeGrafter"/>
</dbReference>
<keyword evidence="2" id="KW-0067">ATP-binding</keyword>
<dbReference type="EMBL" id="JBDFQZ010000009">
    <property type="protein sequence ID" value="KAK9692187.1"/>
    <property type="molecule type" value="Genomic_DNA"/>
</dbReference>
<evidence type="ECO:0000256" key="2">
    <source>
        <dbReference type="ARBA" id="ARBA00022840"/>
    </source>
</evidence>
<feature type="domain" description="Protein kinase" evidence="3">
    <location>
        <begin position="60"/>
        <end position="328"/>
    </location>
</feature>
<dbReference type="Proteomes" id="UP001443914">
    <property type="component" value="Unassembled WGS sequence"/>
</dbReference>
<dbReference type="AlphaFoldDB" id="A0AAW1IQ56"/>
<keyword evidence="1" id="KW-0547">Nucleotide-binding</keyword>
<dbReference type="InterPro" id="IPR001245">
    <property type="entry name" value="Ser-Thr/Tyr_kinase_cat_dom"/>
</dbReference>
<dbReference type="InterPro" id="IPR011009">
    <property type="entry name" value="Kinase-like_dom_sf"/>
</dbReference>
<dbReference type="GO" id="GO:0005886">
    <property type="term" value="C:plasma membrane"/>
    <property type="evidence" value="ECO:0007669"/>
    <property type="project" value="TreeGrafter"/>
</dbReference>
<evidence type="ECO:0000256" key="1">
    <source>
        <dbReference type="ARBA" id="ARBA00022741"/>
    </source>
</evidence>
<dbReference type="PROSITE" id="PS50011">
    <property type="entry name" value="PROTEIN_KINASE_DOM"/>
    <property type="match status" value="1"/>
</dbReference>
<name>A0AAW1IQ56_SAPOF</name>
<keyword evidence="5" id="KW-1185">Reference proteome</keyword>
<protein>
    <recommendedName>
        <fullName evidence="3">Protein kinase domain-containing protein</fullName>
    </recommendedName>
</protein>
<accession>A0AAW1IQ56</accession>
<dbReference type="InterPro" id="IPR045274">
    <property type="entry name" value="WAK-like"/>
</dbReference>
<dbReference type="Gene3D" id="1.10.510.10">
    <property type="entry name" value="Transferase(Phosphotransferase) domain 1"/>
    <property type="match status" value="1"/>
</dbReference>
<dbReference type="SUPFAM" id="SSF56112">
    <property type="entry name" value="Protein kinase-like (PK-like)"/>
    <property type="match status" value="1"/>
</dbReference>
<evidence type="ECO:0000259" key="3">
    <source>
        <dbReference type="PROSITE" id="PS50011"/>
    </source>
</evidence>
<evidence type="ECO:0000313" key="5">
    <source>
        <dbReference type="Proteomes" id="UP001443914"/>
    </source>
</evidence>
<organism evidence="4 5">
    <name type="scientific">Saponaria officinalis</name>
    <name type="common">Common soapwort</name>
    <name type="synonym">Lychnis saponaria</name>
    <dbReference type="NCBI Taxonomy" id="3572"/>
    <lineage>
        <taxon>Eukaryota</taxon>
        <taxon>Viridiplantae</taxon>
        <taxon>Streptophyta</taxon>
        <taxon>Embryophyta</taxon>
        <taxon>Tracheophyta</taxon>
        <taxon>Spermatophyta</taxon>
        <taxon>Magnoliopsida</taxon>
        <taxon>eudicotyledons</taxon>
        <taxon>Gunneridae</taxon>
        <taxon>Pentapetalae</taxon>
        <taxon>Caryophyllales</taxon>
        <taxon>Caryophyllaceae</taxon>
        <taxon>Caryophylleae</taxon>
        <taxon>Saponaria</taxon>
    </lineage>
</organism>
<comment type="caution">
    <text evidence="4">The sequence shown here is derived from an EMBL/GenBank/DDBJ whole genome shotgun (WGS) entry which is preliminary data.</text>
</comment>
<dbReference type="Pfam" id="PF07714">
    <property type="entry name" value="PK_Tyr_Ser-Thr"/>
    <property type="match status" value="1"/>
</dbReference>
<dbReference type="Gene3D" id="3.30.200.20">
    <property type="entry name" value="Phosphorylase Kinase, domain 1"/>
    <property type="match status" value="1"/>
</dbReference>
<gene>
    <name evidence="4" type="ORF">RND81_09G246800</name>
</gene>
<reference evidence="4" key="1">
    <citation type="submission" date="2024-03" db="EMBL/GenBank/DDBJ databases">
        <title>WGS assembly of Saponaria officinalis var. Norfolk2.</title>
        <authorList>
            <person name="Jenkins J."/>
            <person name="Shu S."/>
            <person name="Grimwood J."/>
            <person name="Barry K."/>
            <person name="Goodstein D."/>
            <person name="Schmutz J."/>
            <person name="Leebens-Mack J."/>
            <person name="Osbourn A."/>
        </authorList>
    </citation>
    <scope>NUCLEOTIDE SEQUENCE [LARGE SCALE GENOMIC DNA]</scope>
    <source>
        <strain evidence="4">JIC</strain>
    </source>
</reference>
<dbReference type="PANTHER" id="PTHR27005">
    <property type="entry name" value="WALL-ASSOCIATED RECEPTOR KINASE-LIKE 21"/>
    <property type="match status" value="1"/>
</dbReference>
<proteinExistence type="predicted"/>
<evidence type="ECO:0000313" key="4">
    <source>
        <dbReference type="EMBL" id="KAK9692187.1"/>
    </source>
</evidence>
<dbReference type="PANTHER" id="PTHR27005:SF468">
    <property type="entry name" value="OS01G0310500 PROTEIN"/>
    <property type="match status" value="1"/>
</dbReference>
<dbReference type="GO" id="GO:0005524">
    <property type="term" value="F:ATP binding"/>
    <property type="evidence" value="ECO:0007669"/>
    <property type="project" value="UniProtKB-KW"/>
</dbReference>
<dbReference type="InterPro" id="IPR000719">
    <property type="entry name" value="Prot_kinase_dom"/>
</dbReference>
<sequence>MGQTQTKKKQQKFGSKEEYFIINGSIFLEKQLALSRGQNTGSRQLKTLSIDEIEKATNKFDPSHVLGSIESTVYKGVIDDHAVAVKVPRDFELNPDLIDLYLTEAATAMVMNHENLVSVYGCCLETYIPIMVYEYFPNESLFNHLHTNNDRIKWRDRLRVATDTAYALSYMHNALSKPVVHRNVRSFSILLDESFHAKLSNFGYSVTLTPGETTQRWPVLGSPGYIDPEYVETQEVTEKCDVYSFGVLLLEMLTGKQPIMMALHDTDLVDVFVSAVEKNGMMEIMDSEVLEQATDDEIQQVVRLALTCVAKTGDERPTMINVVQQLWRMKDQDDNITRSNA</sequence>